<dbReference type="PANTHER" id="PTHR18896:SF76">
    <property type="entry name" value="PHOSPHOLIPASE"/>
    <property type="match status" value="1"/>
</dbReference>
<dbReference type="PANTHER" id="PTHR18896">
    <property type="entry name" value="PHOSPHOLIPASE D"/>
    <property type="match status" value="1"/>
</dbReference>
<dbReference type="Proteomes" id="UP000515277">
    <property type="component" value="Chromosome"/>
</dbReference>
<dbReference type="SMART" id="SM00155">
    <property type="entry name" value="PLDc"/>
    <property type="match status" value="1"/>
</dbReference>
<keyword evidence="3" id="KW-0378">Hydrolase</keyword>
<reference evidence="7" key="1">
    <citation type="journal article" date="2020" name="Microbiol. Resour. Announc.">
        <title>Complete genome sequences of four natural Pseudomonas isolates that catabolize a wide range of aromatic compounds relevant to lignin valorization.</title>
        <authorList>
            <person name="Hatmaker E.A."/>
            <person name="Presley G."/>
            <person name="Cannon O."/>
            <person name="Guss A.M."/>
            <person name="Elkins J.G."/>
        </authorList>
    </citation>
    <scope>NUCLEOTIDE SEQUENCE [LARGE SCALE GENOMIC DNA]</scope>
    <source>
        <strain evidence="7">H1F5C</strain>
    </source>
</reference>
<gene>
    <name evidence="6" type="ORF">GGI48_21860</name>
</gene>
<dbReference type="Pfam" id="PF13091">
    <property type="entry name" value="PLDc_2"/>
    <property type="match status" value="1"/>
</dbReference>
<dbReference type="SUPFAM" id="SSF56024">
    <property type="entry name" value="Phospholipase D/nuclease"/>
    <property type="match status" value="1"/>
</dbReference>
<dbReference type="EMBL" id="CP060201">
    <property type="protein sequence ID" value="QNH80724.1"/>
    <property type="molecule type" value="Genomic_DNA"/>
</dbReference>
<dbReference type="GO" id="GO:0004630">
    <property type="term" value="F:phospholipase D activity"/>
    <property type="evidence" value="ECO:0007669"/>
    <property type="project" value="UniProtKB-EC"/>
</dbReference>
<organism evidence="6 7">
    <name type="scientific">Pseudomonas protegens</name>
    <dbReference type="NCBI Taxonomy" id="380021"/>
    <lineage>
        <taxon>Bacteria</taxon>
        <taxon>Pseudomonadati</taxon>
        <taxon>Pseudomonadota</taxon>
        <taxon>Gammaproteobacteria</taxon>
        <taxon>Pseudomonadales</taxon>
        <taxon>Pseudomonadaceae</taxon>
        <taxon>Pseudomonas</taxon>
    </lineage>
</organism>
<dbReference type="GO" id="GO:0009395">
    <property type="term" value="P:phospholipid catabolic process"/>
    <property type="evidence" value="ECO:0007669"/>
    <property type="project" value="TreeGrafter"/>
</dbReference>
<evidence type="ECO:0000313" key="7">
    <source>
        <dbReference type="Proteomes" id="UP000515277"/>
    </source>
</evidence>
<sequence length="96" mass="10812">MAEREQADFRYIYVHSKLLVVDDVFSLLSSANINTRSMHTDSELGLAAPDAELAKNWRDELWNLHLHVPLEAVTAKLVALARHALCLVRTKKGGYP</sequence>
<feature type="domain" description="PLD phosphodiesterase" evidence="5">
    <location>
        <begin position="10"/>
        <end position="37"/>
    </location>
</feature>
<protein>
    <recommendedName>
        <fullName evidence="5">PLD phosphodiesterase domain-containing protein</fullName>
    </recommendedName>
</protein>
<name>A0A7G8YVU9_9PSED</name>
<dbReference type="PROSITE" id="PS50035">
    <property type="entry name" value="PLD"/>
    <property type="match status" value="1"/>
</dbReference>
<evidence type="ECO:0000259" key="5">
    <source>
        <dbReference type="PROSITE" id="PS50035"/>
    </source>
</evidence>
<dbReference type="AlphaFoldDB" id="A0A7G8YVU9"/>
<accession>A0A7G8YVU9</accession>
<evidence type="ECO:0000256" key="3">
    <source>
        <dbReference type="ARBA" id="ARBA00022801"/>
    </source>
</evidence>
<dbReference type="InterPro" id="IPR001736">
    <property type="entry name" value="PLipase_D/transphosphatidylase"/>
</dbReference>
<evidence type="ECO:0000256" key="2">
    <source>
        <dbReference type="ARBA" id="ARBA00022737"/>
    </source>
</evidence>
<evidence type="ECO:0000256" key="1">
    <source>
        <dbReference type="ARBA" id="ARBA00000798"/>
    </source>
</evidence>
<comment type="catalytic activity">
    <reaction evidence="1">
        <text>a 1,2-diacyl-sn-glycero-3-phosphocholine + H2O = a 1,2-diacyl-sn-glycero-3-phosphate + choline + H(+)</text>
        <dbReference type="Rhea" id="RHEA:14445"/>
        <dbReference type="ChEBI" id="CHEBI:15354"/>
        <dbReference type="ChEBI" id="CHEBI:15377"/>
        <dbReference type="ChEBI" id="CHEBI:15378"/>
        <dbReference type="ChEBI" id="CHEBI:57643"/>
        <dbReference type="ChEBI" id="CHEBI:58608"/>
        <dbReference type="EC" id="3.1.4.4"/>
    </reaction>
</comment>
<evidence type="ECO:0000313" key="6">
    <source>
        <dbReference type="EMBL" id="QNH80724.1"/>
    </source>
</evidence>
<dbReference type="InterPro" id="IPR025202">
    <property type="entry name" value="PLD-like_dom"/>
</dbReference>
<evidence type="ECO:0000256" key="4">
    <source>
        <dbReference type="ARBA" id="ARBA00023098"/>
    </source>
</evidence>
<keyword evidence="2" id="KW-0677">Repeat</keyword>
<dbReference type="InterPro" id="IPR015679">
    <property type="entry name" value="PLipase_D_fam"/>
</dbReference>
<dbReference type="Gene3D" id="3.30.870.10">
    <property type="entry name" value="Endonuclease Chain A"/>
    <property type="match status" value="1"/>
</dbReference>
<proteinExistence type="predicted"/>
<keyword evidence="4" id="KW-0443">Lipid metabolism</keyword>